<accession>A0ACB7WY58</accession>
<organism evidence="1 2">
    <name type="scientific">Vaccinium darrowii</name>
    <dbReference type="NCBI Taxonomy" id="229202"/>
    <lineage>
        <taxon>Eukaryota</taxon>
        <taxon>Viridiplantae</taxon>
        <taxon>Streptophyta</taxon>
        <taxon>Embryophyta</taxon>
        <taxon>Tracheophyta</taxon>
        <taxon>Spermatophyta</taxon>
        <taxon>Magnoliopsida</taxon>
        <taxon>eudicotyledons</taxon>
        <taxon>Gunneridae</taxon>
        <taxon>Pentapetalae</taxon>
        <taxon>asterids</taxon>
        <taxon>Ericales</taxon>
        <taxon>Ericaceae</taxon>
        <taxon>Vaccinioideae</taxon>
        <taxon>Vaccinieae</taxon>
        <taxon>Vaccinium</taxon>
    </lineage>
</organism>
<name>A0ACB7WY58_9ERIC</name>
<gene>
    <name evidence="1" type="ORF">Vadar_003725</name>
</gene>
<keyword evidence="2" id="KW-1185">Reference proteome</keyword>
<dbReference type="Proteomes" id="UP000828048">
    <property type="component" value="Chromosome 2"/>
</dbReference>
<dbReference type="EMBL" id="CM037152">
    <property type="protein sequence ID" value="KAH7833175.1"/>
    <property type="molecule type" value="Genomic_DNA"/>
</dbReference>
<protein>
    <submittedName>
        <fullName evidence="1">Uncharacterized protein</fullName>
    </submittedName>
</protein>
<reference evidence="1 2" key="1">
    <citation type="journal article" date="2021" name="Hortic Res">
        <title>High-quality reference genome and annotation aids understanding of berry development for evergreen blueberry (Vaccinium darrowii).</title>
        <authorList>
            <person name="Yu J."/>
            <person name="Hulse-Kemp A.M."/>
            <person name="Babiker E."/>
            <person name="Staton M."/>
        </authorList>
    </citation>
    <scope>NUCLEOTIDE SEQUENCE [LARGE SCALE GENOMIC DNA]</scope>
    <source>
        <strain evidence="2">cv. NJ 8807/NJ 8810</strain>
        <tissue evidence="1">Young leaf</tissue>
    </source>
</reference>
<comment type="caution">
    <text evidence="1">The sequence shown here is derived from an EMBL/GenBank/DDBJ whole genome shotgun (WGS) entry which is preliminary data.</text>
</comment>
<proteinExistence type="predicted"/>
<sequence>MTILVVGMLVVVVVLPTVVVGQCDCDLSEGEGSKSQALKLKLAAIASILVAGAIGVYSPILGKSVQALGPEKDAFFIMKTFAAGVILATGCCHVLPDAFDKLTSPCLTGVVWNFPWAGFVLMLSAIFTLMTDNLATSYYSKSLLAKSSNRGAVDEEKMTTGEQNASHVHVHTHANHGHSHGSAVGDDELVSKELIRHRVIAQVLELGIVVHSVIIGLALGASQSPSTIGLLLQPYPSINSLRAWDLVDALPR</sequence>
<evidence type="ECO:0000313" key="2">
    <source>
        <dbReference type="Proteomes" id="UP000828048"/>
    </source>
</evidence>
<evidence type="ECO:0000313" key="1">
    <source>
        <dbReference type="EMBL" id="KAH7833175.1"/>
    </source>
</evidence>